<keyword evidence="1" id="KW-0472">Membrane</keyword>
<accession>W7TPH8</accession>
<name>W7TPH8_9STRA</name>
<dbReference type="AlphaFoldDB" id="W7TPH8"/>
<dbReference type="EMBL" id="AZIL01002132">
    <property type="protein sequence ID" value="EWM22639.1"/>
    <property type="molecule type" value="Genomic_DNA"/>
</dbReference>
<proteinExistence type="predicted"/>
<keyword evidence="1" id="KW-0812">Transmembrane</keyword>
<organism evidence="2 3">
    <name type="scientific">Nannochloropsis gaditana</name>
    <dbReference type="NCBI Taxonomy" id="72520"/>
    <lineage>
        <taxon>Eukaryota</taxon>
        <taxon>Sar</taxon>
        <taxon>Stramenopiles</taxon>
        <taxon>Ochrophyta</taxon>
        <taxon>Eustigmatophyceae</taxon>
        <taxon>Eustigmatales</taxon>
        <taxon>Monodopsidaceae</taxon>
        <taxon>Nannochloropsis</taxon>
    </lineage>
</organism>
<evidence type="ECO:0000256" key="1">
    <source>
        <dbReference type="SAM" id="Phobius"/>
    </source>
</evidence>
<reference evidence="2 3" key="1">
    <citation type="journal article" date="2014" name="Mol. Plant">
        <title>Chromosome Scale Genome Assembly and Transcriptome Profiling of Nannochloropsis gaditana in Nitrogen Depletion.</title>
        <authorList>
            <person name="Corteggiani Carpinelli E."/>
            <person name="Telatin A."/>
            <person name="Vitulo N."/>
            <person name="Forcato C."/>
            <person name="D'Angelo M."/>
            <person name="Schiavon R."/>
            <person name="Vezzi A."/>
            <person name="Giacometti G.M."/>
            <person name="Morosinotto T."/>
            <person name="Valle G."/>
        </authorList>
    </citation>
    <scope>NUCLEOTIDE SEQUENCE [LARGE SCALE GENOMIC DNA]</scope>
    <source>
        <strain evidence="2 3">B-31</strain>
    </source>
</reference>
<dbReference type="Proteomes" id="UP000019335">
    <property type="component" value="Unassembled WGS sequence"/>
</dbReference>
<comment type="caution">
    <text evidence="2">The sequence shown here is derived from an EMBL/GenBank/DDBJ whole genome shotgun (WGS) entry which is preliminary data.</text>
</comment>
<gene>
    <name evidence="2" type="ORF">Naga_100023g37</name>
</gene>
<dbReference type="OrthoDB" id="10295057at2759"/>
<sequence>MQDKDVKSVIPFHAVRHRSEGRRWRVILHSSRISRPALRALSALLFLSLSVIVDAGSLETLKTLKNAQGALPSTQLSAIVPRHDQSKDFELYDAPTELMEDGLSPPPRQPAQAHTSEKDYFGVRGGNGWIDEDGKDDIDAARGVIANWRKSTPLRPCFGCTPGLPMAFSSMFSECSFVTLGAHMGIAPAYSKLVVRTNDTVLVRLVGSRLFFSEASDLFSFLTDFLHGTCPESNRLQNLTSMCSWNGARTGPDIDAPPCTIYAINATKIHDQVPGGAALDRPQAHGLYGPGTYRFSFRDFENNDFPYAFWVLQYLRAEQAGGNLANVTVVGQFNNQPPPVPPVKLFTSVFIAAVILFTVFAVFFNPWVGAEAADLGTRVPWFRRNFLRSHNLGSVSQPRSYIPTRRNSAWMPSSSSASGYHMRSMVSSEDYHLLETGPYSSSPSTL</sequence>
<evidence type="ECO:0000313" key="2">
    <source>
        <dbReference type="EMBL" id="EWM22639.1"/>
    </source>
</evidence>
<evidence type="ECO:0000313" key="3">
    <source>
        <dbReference type="Proteomes" id="UP000019335"/>
    </source>
</evidence>
<evidence type="ECO:0008006" key="4">
    <source>
        <dbReference type="Google" id="ProtNLM"/>
    </source>
</evidence>
<keyword evidence="1" id="KW-1133">Transmembrane helix</keyword>
<feature type="transmembrane region" description="Helical" evidence="1">
    <location>
        <begin position="345"/>
        <end position="368"/>
    </location>
</feature>
<protein>
    <recommendedName>
        <fullName evidence="4">Transmembrane protein</fullName>
    </recommendedName>
</protein>
<keyword evidence="3" id="KW-1185">Reference proteome</keyword>